<organism evidence="1 2">
    <name type="scientific">Lasiodiplodia mahajangana</name>
    <dbReference type="NCBI Taxonomy" id="1108764"/>
    <lineage>
        <taxon>Eukaryota</taxon>
        <taxon>Fungi</taxon>
        <taxon>Dikarya</taxon>
        <taxon>Ascomycota</taxon>
        <taxon>Pezizomycotina</taxon>
        <taxon>Dothideomycetes</taxon>
        <taxon>Dothideomycetes incertae sedis</taxon>
        <taxon>Botryosphaeriales</taxon>
        <taxon>Botryosphaeriaceae</taxon>
        <taxon>Lasiodiplodia</taxon>
    </lineage>
</organism>
<dbReference type="Proteomes" id="UP001153332">
    <property type="component" value="Unassembled WGS sequence"/>
</dbReference>
<protein>
    <submittedName>
        <fullName evidence="1">Uncharacterized protein</fullName>
    </submittedName>
</protein>
<dbReference type="EMBL" id="JAPUUL010001620">
    <property type="protein sequence ID" value="KAJ8126962.1"/>
    <property type="molecule type" value="Genomic_DNA"/>
</dbReference>
<gene>
    <name evidence="1" type="ORF">O1611_g6677</name>
</gene>
<name>A0ACC2JHU8_9PEZI</name>
<accession>A0ACC2JHU8</accession>
<keyword evidence="2" id="KW-1185">Reference proteome</keyword>
<evidence type="ECO:0000313" key="2">
    <source>
        <dbReference type="Proteomes" id="UP001153332"/>
    </source>
</evidence>
<evidence type="ECO:0000313" key="1">
    <source>
        <dbReference type="EMBL" id="KAJ8126962.1"/>
    </source>
</evidence>
<proteinExistence type="predicted"/>
<reference evidence="1" key="1">
    <citation type="submission" date="2022-12" db="EMBL/GenBank/DDBJ databases">
        <title>Genome Sequence of Lasiodiplodia mahajangana.</title>
        <authorList>
            <person name="Buettner E."/>
        </authorList>
    </citation>
    <scope>NUCLEOTIDE SEQUENCE</scope>
    <source>
        <strain evidence="1">VT137</strain>
    </source>
</reference>
<sequence>MSAATPKPIFVYGTLRAFPLLAWALTGDASSVSAVVKLAQPAKVHGYARYAVKHCDYPAVVKAESQSSVDGYLLTLETTSQRKKLDDFEAGLYEPAPVDAIILDAGGERLETVEADMYLWVGDPDALTTDPWDFEEFEKNRLGDWLDLFEGMELVGEDEEET</sequence>
<comment type="caution">
    <text evidence="1">The sequence shown here is derived from an EMBL/GenBank/DDBJ whole genome shotgun (WGS) entry which is preliminary data.</text>
</comment>